<proteinExistence type="predicted"/>
<protein>
    <submittedName>
        <fullName evidence="1">(California timema) hypothetical protein</fullName>
    </submittedName>
</protein>
<organism evidence="1">
    <name type="scientific">Timema californicum</name>
    <name type="common">California timema</name>
    <name type="synonym">Walking stick</name>
    <dbReference type="NCBI Taxonomy" id="61474"/>
    <lineage>
        <taxon>Eukaryota</taxon>
        <taxon>Metazoa</taxon>
        <taxon>Ecdysozoa</taxon>
        <taxon>Arthropoda</taxon>
        <taxon>Hexapoda</taxon>
        <taxon>Insecta</taxon>
        <taxon>Pterygota</taxon>
        <taxon>Neoptera</taxon>
        <taxon>Polyneoptera</taxon>
        <taxon>Phasmatodea</taxon>
        <taxon>Timematodea</taxon>
        <taxon>Timematoidea</taxon>
        <taxon>Timematidae</taxon>
        <taxon>Timema</taxon>
    </lineage>
</organism>
<reference evidence="1" key="1">
    <citation type="submission" date="2020-11" db="EMBL/GenBank/DDBJ databases">
        <authorList>
            <person name="Tran Van P."/>
        </authorList>
    </citation>
    <scope>NUCLEOTIDE SEQUENCE</scope>
</reference>
<accession>A0A7R9JA54</accession>
<evidence type="ECO:0000313" key="1">
    <source>
        <dbReference type="EMBL" id="CAD7575518.1"/>
    </source>
</evidence>
<dbReference type="EMBL" id="OE183289">
    <property type="protein sequence ID" value="CAD7575518.1"/>
    <property type="molecule type" value="Genomic_DNA"/>
</dbReference>
<gene>
    <name evidence="1" type="ORF">TCMB3V08_LOCUS8109</name>
</gene>
<dbReference type="AlphaFoldDB" id="A0A7R9JA54"/>
<name>A0A7R9JA54_TIMCA</name>
<sequence>MVRAMRTTLIWRSRKLGLKKREEFLTNACGEEAAEAECKECLEHLDDPRGVMISVSDTFTTTRIVPEDPEFRLPIGNLTTPVGREAVLSCTVDHLGKYKFPVALHTEPDGTIAHQSTNPTIVSLLIDDRTSRSDPSVERLKLPKGAQPF</sequence>